<proteinExistence type="predicted"/>
<feature type="compositionally biased region" description="Polar residues" evidence="1">
    <location>
        <begin position="1030"/>
        <end position="1053"/>
    </location>
</feature>
<reference evidence="2" key="2">
    <citation type="submission" date="2015-11" db="EMBL/GenBank/DDBJ databases">
        <authorList>
            <person name="Zhang Y."/>
            <person name="Guo Z."/>
        </authorList>
    </citation>
    <scope>NUCLEOTIDE SEQUENCE</scope>
</reference>
<feature type="compositionally biased region" description="Basic residues" evidence="1">
    <location>
        <begin position="9"/>
        <end position="20"/>
    </location>
</feature>
<feature type="compositionally biased region" description="Polar residues" evidence="1">
    <location>
        <begin position="567"/>
        <end position="576"/>
    </location>
</feature>
<organism evidence="2 3">
    <name type="scientific">Echinococcus multilocularis</name>
    <name type="common">Fox tapeworm</name>
    <dbReference type="NCBI Taxonomy" id="6211"/>
    <lineage>
        <taxon>Eukaryota</taxon>
        <taxon>Metazoa</taxon>
        <taxon>Spiralia</taxon>
        <taxon>Lophotrochozoa</taxon>
        <taxon>Platyhelminthes</taxon>
        <taxon>Cestoda</taxon>
        <taxon>Eucestoda</taxon>
        <taxon>Cyclophyllidea</taxon>
        <taxon>Taeniidae</taxon>
        <taxon>Echinococcus</taxon>
    </lineage>
</organism>
<feature type="compositionally biased region" description="Basic and acidic residues" evidence="1">
    <location>
        <begin position="1060"/>
        <end position="1071"/>
    </location>
</feature>
<feature type="compositionally biased region" description="Polar residues" evidence="1">
    <location>
        <begin position="304"/>
        <end position="335"/>
    </location>
</feature>
<name>A0A087VXG5_ECHMU</name>
<feature type="region of interest" description="Disordered" evidence="1">
    <location>
        <begin position="518"/>
        <end position="576"/>
    </location>
</feature>
<dbReference type="OrthoDB" id="6237288at2759"/>
<dbReference type="EMBL" id="LN902843">
    <property type="protein sequence ID" value="CDI96912.1"/>
    <property type="molecule type" value="Genomic_DNA"/>
</dbReference>
<evidence type="ECO:0000313" key="3">
    <source>
        <dbReference type="Proteomes" id="UP000017246"/>
    </source>
</evidence>
<feature type="region of interest" description="Disordered" evidence="1">
    <location>
        <begin position="1017"/>
        <end position="1071"/>
    </location>
</feature>
<feature type="compositionally biased region" description="Low complexity" evidence="1">
    <location>
        <begin position="429"/>
        <end position="444"/>
    </location>
</feature>
<feature type="region of interest" description="Disordered" evidence="1">
    <location>
        <begin position="304"/>
        <end position="358"/>
    </location>
</feature>
<reference evidence="2" key="1">
    <citation type="journal article" date="2013" name="Nature">
        <title>The genomes of four tapeworm species reveal adaptations to parasitism.</title>
        <authorList>
            <person name="Tsai I.J."/>
            <person name="Zarowiecki M."/>
            <person name="Holroyd N."/>
            <person name="Garciarrubio A."/>
            <person name="Sanchez-Flores A."/>
            <person name="Brooks K.L."/>
            <person name="Tracey A."/>
            <person name="Bobes R.J."/>
            <person name="Fragoso G."/>
            <person name="Sciutto E."/>
            <person name="Aslett M."/>
            <person name="Beasley H."/>
            <person name="Bennett H.M."/>
            <person name="Cai J."/>
            <person name="Camicia F."/>
            <person name="Clark R."/>
            <person name="Cucher M."/>
            <person name="De Silva N."/>
            <person name="Day T.A."/>
            <person name="Deplazes P."/>
            <person name="Estrada K."/>
            <person name="Fernandez C."/>
            <person name="Holland P.W."/>
            <person name="Hou J."/>
            <person name="Hu S."/>
            <person name="Huckvale T."/>
            <person name="Hung S.S."/>
            <person name="Kamenetzky L."/>
            <person name="Keane J.A."/>
            <person name="Kiss F."/>
            <person name="Koziol U."/>
            <person name="Lambert O."/>
            <person name="Liu K."/>
            <person name="Luo X."/>
            <person name="Luo Y."/>
            <person name="Macchiaroli N."/>
            <person name="Nichol S."/>
            <person name="Paps J."/>
            <person name="Parkinson J."/>
            <person name="Pouchkina-Stantcheva N."/>
            <person name="Riddiford N."/>
            <person name="Rosenzvit M."/>
            <person name="Salinas G."/>
            <person name="Wasmuth J.D."/>
            <person name="Zamanian M."/>
            <person name="Zheng Y."/>
            <person name="Cai X."/>
            <person name="Soberon X."/>
            <person name="Olson P.D."/>
            <person name="Laclette J.P."/>
            <person name="Brehm K."/>
            <person name="Berriman M."/>
            <person name="Garciarrubio A."/>
            <person name="Bobes R.J."/>
            <person name="Fragoso G."/>
            <person name="Sanchez-Flores A."/>
            <person name="Estrada K."/>
            <person name="Cevallos M.A."/>
            <person name="Morett E."/>
            <person name="Gonzalez V."/>
            <person name="Portillo T."/>
            <person name="Ochoa-Leyva A."/>
            <person name="Jose M.V."/>
            <person name="Sciutto E."/>
            <person name="Landa A."/>
            <person name="Jimenez L."/>
            <person name="Valdes V."/>
            <person name="Carrero J.C."/>
            <person name="Larralde C."/>
            <person name="Morales-Montor J."/>
            <person name="Limon-Lason J."/>
            <person name="Soberon X."/>
            <person name="Laclette J.P."/>
        </authorList>
    </citation>
    <scope>NUCLEOTIDE SEQUENCE [LARGE SCALE GENOMIC DNA]</scope>
</reference>
<accession>A0A087VXG5</accession>
<protein>
    <submittedName>
        <fullName evidence="2">Uncharacterized protein</fullName>
    </submittedName>
</protein>
<gene>
    <name evidence="2" type="ORF">EmuJ_000064200</name>
</gene>
<feature type="region of interest" description="Disordered" evidence="1">
    <location>
        <begin position="427"/>
        <end position="447"/>
    </location>
</feature>
<dbReference type="AlphaFoldDB" id="A0A087VXG5"/>
<feature type="region of interest" description="Disordered" evidence="1">
    <location>
        <begin position="478"/>
        <end position="503"/>
    </location>
</feature>
<dbReference type="OMA" id="NSSARCT"/>
<feature type="region of interest" description="Disordered" evidence="1">
    <location>
        <begin position="807"/>
        <end position="826"/>
    </location>
</feature>
<feature type="compositionally biased region" description="Polar residues" evidence="1">
    <location>
        <begin position="982"/>
        <end position="995"/>
    </location>
</feature>
<sequence length="1246" mass="136462">MGPGTASHNARKRSPLKNSRKCTSETSNSEIVGSHARKNQDSQLERKMTLLDDKRTGPNEVILSKSNIEHIPPLAEVSMVAKSDFVLPIDQVLAKQVERCDFGQALTVATPLNTVNNIILKQPRGGEIYRSKGRKKRALGELRNVLNIDISVAPLLFCTPHEPIDLSVRMYGKSADPSTTLMLTLVPQDGGTLHVAQKNRQNFNEQFTKCQGNLKQKASCKNTYRTSKLVVGKNVTENNKRNVAPLCLHLNFDSASQKRRQVKGLKDSNSINARKGILRLQTSSFHLDGDKFAENDLMLLQQQSNSSARCTSNQPQNCESSDGHNSLNRTSQTRRVGSCKSHMSRGSKYCTHGRSVPPTQQASTYLLQSSKSGLLPDPKSVHDIRSTTIRTVPGSGGSLAENSVGCTHKNRAEVSTVDIVDDCKVDGESSSGQYGGSPQSYASQAGSNNDDLSLQVFLDADYGSDTIPVIISRKSNVRGSVTSSEPREYRGKSAPSESYGPMGSRVLEKKDYSGLNISENPVKNTLKGTPMISVSKGNSNGASPKSNQGSDFRLTNTKTHWSRPTDKTSSSYITRSSQHSLPSTQWKRLSTELVDEIAQELVDSVVDAAFKKLDAETSSLQPIHFESTRYTRTADANTEGRNIKTMRFILDRGTNKKPIKFNLTLCLVDDANQKHCFNPVIPKDYHILRSGTTRLAPTEDPRGTLKSLKSFASDKTEDVAEVLVDDALYSAVDLISVDPSRFTEVRSSELQETPVDAKIRSLVASINGQEKTVSMDKSGAYNLSIDKDMINGLMTLQLGFSVLSDSEEKKSDSSQQTQSPLIVTPECSVKSEQSSDSSCGILGSRTAKDRISQLQNVERPGILIQLRENPTTSMKTAQKVKETCTSSRTFMRKGCEMAELSKNLRQEPSQGVLPYNTIEKVSTHYSECCSFVSSIGLEEVAKNANFSGQLKKDSVGSVLEGPNLSFSMSGFTEQPQEERRTTLLQTQHPSTTTMAPSVLGYDASQKSSERYDHNDFLVTGTRDSRGSVGGPNTRQETILKTSIPSSYKSSQGSPECDTTPESKCDECRTRMSPDGEIPASPVPSCLKFVQTDMTLPVNEEVASCYQMDGDEVCFCGNRETIDAGNTSVLEKNPSSYNLESSQVLEKKSSEETFSIRLNIRLPKGCGKLVNQASADPKTFVRLSDQGIPLSYANVSNSNESIVVNALAVRKLLRIFRKQTPLKAVTSSNSTPIKLRRSPAVNQCNTL</sequence>
<feature type="compositionally biased region" description="Polar residues" evidence="1">
    <location>
        <begin position="535"/>
        <end position="559"/>
    </location>
</feature>
<keyword evidence="3" id="KW-1185">Reference proteome</keyword>
<dbReference type="Proteomes" id="UP000017246">
    <property type="component" value="Unassembled WGS sequence"/>
</dbReference>
<feature type="region of interest" description="Disordered" evidence="1">
    <location>
        <begin position="1"/>
        <end position="42"/>
    </location>
</feature>
<evidence type="ECO:0000313" key="2">
    <source>
        <dbReference type="EMBL" id="CDI96912.1"/>
    </source>
</evidence>
<feature type="compositionally biased region" description="Polar residues" evidence="1">
    <location>
        <begin position="518"/>
        <end position="527"/>
    </location>
</feature>
<feature type="region of interest" description="Disordered" evidence="1">
    <location>
        <begin position="968"/>
        <end position="998"/>
    </location>
</feature>
<evidence type="ECO:0000256" key="1">
    <source>
        <dbReference type="SAM" id="MobiDB-lite"/>
    </source>
</evidence>